<reference evidence="1 2" key="1">
    <citation type="submission" date="2024-04" db="EMBL/GenBank/DDBJ databases">
        <title>Tritrichomonas musculus Genome.</title>
        <authorList>
            <person name="Alves-Ferreira E."/>
            <person name="Grigg M."/>
            <person name="Lorenzi H."/>
            <person name="Galac M."/>
        </authorList>
    </citation>
    <scope>NUCLEOTIDE SEQUENCE [LARGE SCALE GENOMIC DNA]</scope>
    <source>
        <strain evidence="1 2">EAF2021</strain>
    </source>
</reference>
<gene>
    <name evidence="1" type="ORF">M9Y10_011690</name>
</gene>
<name>A0ABR2IK11_9EUKA</name>
<dbReference type="Proteomes" id="UP001470230">
    <property type="component" value="Unassembled WGS sequence"/>
</dbReference>
<proteinExistence type="predicted"/>
<protein>
    <submittedName>
        <fullName evidence="1">Uncharacterized protein</fullName>
    </submittedName>
</protein>
<evidence type="ECO:0000313" key="1">
    <source>
        <dbReference type="EMBL" id="KAK8863996.1"/>
    </source>
</evidence>
<dbReference type="Gene3D" id="3.80.10.10">
    <property type="entry name" value="Ribonuclease Inhibitor"/>
    <property type="match status" value="1"/>
</dbReference>
<evidence type="ECO:0000313" key="2">
    <source>
        <dbReference type="Proteomes" id="UP001470230"/>
    </source>
</evidence>
<dbReference type="InterPro" id="IPR026906">
    <property type="entry name" value="LRR_5"/>
</dbReference>
<dbReference type="EMBL" id="JAPFFF010000017">
    <property type="protein sequence ID" value="KAK8863996.1"/>
    <property type="molecule type" value="Genomic_DNA"/>
</dbReference>
<keyword evidence="2" id="KW-1185">Reference proteome</keyword>
<comment type="caution">
    <text evidence="1">The sequence shown here is derived from an EMBL/GenBank/DDBJ whole genome shotgun (WGS) entry which is preliminary data.</text>
</comment>
<organism evidence="1 2">
    <name type="scientific">Tritrichomonas musculus</name>
    <dbReference type="NCBI Taxonomy" id="1915356"/>
    <lineage>
        <taxon>Eukaryota</taxon>
        <taxon>Metamonada</taxon>
        <taxon>Parabasalia</taxon>
        <taxon>Tritrichomonadida</taxon>
        <taxon>Tritrichomonadidae</taxon>
        <taxon>Tritrichomonas</taxon>
    </lineage>
</organism>
<sequence>MILFANSTIETLLFTSNVSQLDDGWCYNTPALSKTTIVPNNEYFLSIDNKMILGNSNLYSDGYDILVFVSRDAKTITIPSFIKQISSYAFQHSHIESIFIPRHVIKICEGAFDHCEKFRNVEFEKKLRTPNN</sequence>
<accession>A0ABR2IK11</accession>
<dbReference type="InterPro" id="IPR032675">
    <property type="entry name" value="LRR_dom_sf"/>
</dbReference>
<dbReference type="Pfam" id="PF13306">
    <property type="entry name" value="LRR_5"/>
    <property type="match status" value="1"/>
</dbReference>